<dbReference type="AlphaFoldDB" id="A0A814HPY1"/>
<keyword evidence="1" id="KW-1133">Transmembrane helix</keyword>
<evidence type="ECO:0000313" key="3">
    <source>
        <dbReference type="Proteomes" id="UP000663828"/>
    </source>
</evidence>
<dbReference type="EMBL" id="CAJNOR010000815">
    <property type="protein sequence ID" value="CAF1013731.1"/>
    <property type="molecule type" value="Genomic_DNA"/>
</dbReference>
<organism evidence="2 3">
    <name type="scientific">Adineta ricciae</name>
    <name type="common">Rotifer</name>
    <dbReference type="NCBI Taxonomy" id="249248"/>
    <lineage>
        <taxon>Eukaryota</taxon>
        <taxon>Metazoa</taxon>
        <taxon>Spiralia</taxon>
        <taxon>Gnathifera</taxon>
        <taxon>Rotifera</taxon>
        <taxon>Eurotatoria</taxon>
        <taxon>Bdelloidea</taxon>
        <taxon>Adinetida</taxon>
        <taxon>Adinetidae</taxon>
        <taxon>Adineta</taxon>
    </lineage>
</organism>
<feature type="transmembrane region" description="Helical" evidence="1">
    <location>
        <begin position="36"/>
        <end position="58"/>
    </location>
</feature>
<protein>
    <submittedName>
        <fullName evidence="2">Uncharacterized protein</fullName>
    </submittedName>
</protein>
<keyword evidence="1" id="KW-0812">Transmembrane</keyword>
<dbReference type="Proteomes" id="UP000663828">
    <property type="component" value="Unassembled WGS sequence"/>
</dbReference>
<accession>A0A814HPY1</accession>
<comment type="caution">
    <text evidence="2">The sequence shown here is derived from an EMBL/GenBank/DDBJ whole genome shotgun (WGS) entry which is preliminary data.</text>
</comment>
<gene>
    <name evidence="2" type="ORF">XAT740_LOCUS13860</name>
</gene>
<keyword evidence="3" id="KW-1185">Reference proteome</keyword>
<evidence type="ECO:0000256" key="1">
    <source>
        <dbReference type="SAM" id="Phobius"/>
    </source>
</evidence>
<reference evidence="2" key="1">
    <citation type="submission" date="2021-02" db="EMBL/GenBank/DDBJ databases">
        <authorList>
            <person name="Nowell W R."/>
        </authorList>
    </citation>
    <scope>NUCLEOTIDE SEQUENCE</scope>
</reference>
<keyword evidence="1" id="KW-0472">Membrane</keyword>
<evidence type="ECO:0000313" key="2">
    <source>
        <dbReference type="EMBL" id="CAF1013731.1"/>
    </source>
</evidence>
<name>A0A814HPY1_ADIRI</name>
<sequence length="124" mass="13912">MPTTHIVVNVTSTATVTDEYSTITTQSARKIDLTSILSYALPLSCLVITAVIMIMIGIRQRQRVLEKWTSLKRMRNTNPRLLQSAGLRRESEFDSLGREDAVSIEQSQESSYSTQSQYQLATIA</sequence>
<proteinExistence type="predicted"/>